<dbReference type="PANTHER" id="PTHR23053:SF0">
    <property type="entry name" value="HYDROCEPHALUS-INDUCING PROTEIN HOMOLOG"/>
    <property type="match status" value="1"/>
</dbReference>
<dbReference type="GO" id="GO:1904158">
    <property type="term" value="P:axonemal central apparatus assembly"/>
    <property type="evidence" value="ECO:0007669"/>
    <property type="project" value="TreeGrafter"/>
</dbReference>
<dbReference type="GO" id="GO:0003341">
    <property type="term" value="P:cilium movement"/>
    <property type="evidence" value="ECO:0007669"/>
    <property type="project" value="TreeGrafter"/>
</dbReference>
<gene>
    <name evidence="1" type="primary">Hydin_1</name>
    <name evidence="1" type="ORF">FURFIG_R15087</name>
</gene>
<name>A0A7K5AP14_9FURN</name>
<organism evidence="1 2">
    <name type="scientific">Furnarius figulus</name>
    <dbReference type="NCBI Taxonomy" id="463165"/>
    <lineage>
        <taxon>Eukaryota</taxon>
        <taxon>Metazoa</taxon>
        <taxon>Chordata</taxon>
        <taxon>Craniata</taxon>
        <taxon>Vertebrata</taxon>
        <taxon>Euteleostomi</taxon>
        <taxon>Archelosauria</taxon>
        <taxon>Archosauria</taxon>
        <taxon>Dinosauria</taxon>
        <taxon>Saurischia</taxon>
        <taxon>Theropoda</taxon>
        <taxon>Coelurosauria</taxon>
        <taxon>Aves</taxon>
        <taxon>Neognathae</taxon>
        <taxon>Neoaves</taxon>
        <taxon>Telluraves</taxon>
        <taxon>Australaves</taxon>
        <taxon>Passeriformes</taxon>
        <taxon>Furnariidae</taxon>
        <taxon>Furnarius</taxon>
    </lineage>
</organism>
<evidence type="ECO:0000313" key="1">
    <source>
        <dbReference type="EMBL" id="NWR85279.1"/>
    </source>
</evidence>
<comment type="caution">
    <text evidence="1">The sequence shown here is derived from an EMBL/GenBank/DDBJ whole genome shotgun (WGS) entry which is preliminary data.</text>
</comment>
<proteinExistence type="predicted"/>
<sequence length="134" mass="14363">VSVSAKAVFSKYNVQPASPMDFGAMIKGTKKSQVLILENKGMLAFRFSICQAPSLEGKRPEHGLLLARGVQVMAARHQLLLALFLQAQLTLGMFTVSPCSGSVAPWGQQKITVDCNAGPEGKCEEQLSIDVSGR</sequence>
<dbReference type="GO" id="GO:0005930">
    <property type="term" value="C:axoneme"/>
    <property type="evidence" value="ECO:0007669"/>
    <property type="project" value="TreeGrafter"/>
</dbReference>
<feature type="non-terminal residue" evidence="1">
    <location>
        <position position="1"/>
    </location>
</feature>
<keyword evidence="2" id="KW-1185">Reference proteome</keyword>
<dbReference type="InterPro" id="IPR033305">
    <property type="entry name" value="Hydin-like"/>
</dbReference>
<evidence type="ECO:0000313" key="2">
    <source>
        <dbReference type="Proteomes" id="UP000529852"/>
    </source>
</evidence>
<dbReference type="Gene3D" id="2.60.40.10">
    <property type="entry name" value="Immunoglobulins"/>
    <property type="match status" value="1"/>
</dbReference>
<accession>A0A7K5AP14</accession>
<dbReference type="EMBL" id="VYZD01000078">
    <property type="protein sequence ID" value="NWR85279.1"/>
    <property type="molecule type" value="Genomic_DNA"/>
</dbReference>
<dbReference type="InterPro" id="IPR013783">
    <property type="entry name" value="Ig-like_fold"/>
</dbReference>
<dbReference type="Proteomes" id="UP000529852">
    <property type="component" value="Unassembled WGS sequence"/>
</dbReference>
<reference evidence="1 2" key="1">
    <citation type="submission" date="2019-09" db="EMBL/GenBank/DDBJ databases">
        <title>Bird 10,000 Genomes (B10K) Project - Family phase.</title>
        <authorList>
            <person name="Zhang G."/>
        </authorList>
    </citation>
    <scope>NUCLEOTIDE SEQUENCE [LARGE SCALE GENOMIC DNA]</scope>
    <source>
        <strain evidence="1">B10K-DU-003-06</strain>
    </source>
</reference>
<dbReference type="AlphaFoldDB" id="A0A7K5AP14"/>
<dbReference type="PANTHER" id="PTHR23053">
    <property type="entry name" value="DLEC1 DELETED IN LUNG AND ESOPHAGEAL CANCER 1"/>
    <property type="match status" value="1"/>
</dbReference>
<protein>
    <submittedName>
        <fullName evidence="1">HYDIN protein</fullName>
    </submittedName>
</protein>
<feature type="non-terminal residue" evidence="1">
    <location>
        <position position="134"/>
    </location>
</feature>